<evidence type="ECO:0000256" key="1">
    <source>
        <dbReference type="SAM" id="MobiDB-lite"/>
    </source>
</evidence>
<evidence type="ECO:0000313" key="3">
    <source>
        <dbReference type="Proteomes" id="UP000785679"/>
    </source>
</evidence>
<dbReference type="EMBL" id="RRYP01001849">
    <property type="protein sequence ID" value="TNV85413.1"/>
    <property type="molecule type" value="Genomic_DNA"/>
</dbReference>
<feature type="compositionally biased region" description="Polar residues" evidence="1">
    <location>
        <begin position="1"/>
        <end position="14"/>
    </location>
</feature>
<sequence length="168" mass="19165">MASHTSRPKPTSLTALPPTNIVTSPQRSPLLSWYRPRTPIPLKLMCSQMARGLPQAPLVVPSPGMTPCSRPIQSRETREEAVQLKYLRMLSRGRLKRYRHLTVFTRWSTSTGSLSTIISHLKLWRSLHTRQYCKQRTQKNPSSLNKSLIRSQKSRSTILKFKGTSQAN</sequence>
<gene>
    <name evidence="2" type="ORF">FGO68_gene7063</name>
</gene>
<accession>A0A8J8T8N3</accession>
<comment type="caution">
    <text evidence="2">The sequence shown here is derived from an EMBL/GenBank/DDBJ whole genome shotgun (WGS) entry which is preliminary data.</text>
</comment>
<reference evidence="2" key="1">
    <citation type="submission" date="2019-06" db="EMBL/GenBank/DDBJ databases">
        <authorList>
            <person name="Zheng W."/>
        </authorList>
    </citation>
    <scope>NUCLEOTIDE SEQUENCE</scope>
    <source>
        <strain evidence="2">QDHG01</strain>
    </source>
</reference>
<dbReference type="Proteomes" id="UP000785679">
    <property type="component" value="Unassembled WGS sequence"/>
</dbReference>
<organism evidence="2 3">
    <name type="scientific">Halteria grandinella</name>
    <dbReference type="NCBI Taxonomy" id="5974"/>
    <lineage>
        <taxon>Eukaryota</taxon>
        <taxon>Sar</taxon>
        <taxon>Alveolata</taxon>
        <taxon>Ciliophora</taxon>
        <taxon>Intramacronucleata</taxon>
        <taxon>Spirotrichea</taxon>
        <taxon>Stichotrichia</taxon>
        <taxon>Sporadotrichida</taxon>
        <taxon>Halteriidae</taxon>
        <taxon>Halteria</taxon>
    </lineage>
</organism>
<dbReference type="AlphaFoldDB" id="A0A8J8T8N3"/>
<feature type="region of interest" description="Disordered" evidence="1">
    <location>
        <begin position="1"/>
        <end position="23"/>
    </location>
</feature>
<evidence type="ECO:0000313" key="2">
    <source>
        <dbReference type="EMBL" id="TNV85413.1"/>
    </source>
</evidence>
<proteinExistence type="predicted"/>
<protein>
    <submittedName>
        <fullName evidence="2">Uncharacterized protein</fullName>
    </submittedName>
</protein>
<name>A0A8J8T8N3_HALGN</name>
<keyword evidence="3" id="KW-1185">Reference proteome</keyword>